<organism evidence="3 4">
    <name type="scientific">Belnapia arida</name>
    <dbReference type="NCBI Taxonomy" id="2804533"/>
    <lineage>
        <taxon>Bacteria</taxon>
        <taxon>Pseudomonadati</taxon>
        <taxon>Pseudomonadota</taxon>
        <taxon>Alphaproteobacteria</taxon>
        <taxon>Acetobacterales</taxon>
        <taxon>Roseomonadaceae</taxon>
        <taxon>Belnapia</taxon>
    </lineage>
</organism>
<evidence type="ECO:0000259" key="2">
    <source>
        <dbReference type="PROSITE" id="PS51762"/>
    </source>
</evidence>
<protein>
    <submittedName>
        <fullName evidence="3">Family 16 glycosylhydrolase</fullName>
    </submittedName>
</protein>
<proteinExistence type="inferred from homology"/>
<comment type="caution">
    <text evidence="3">The sequence shown here is derived from an EMBL/GenBank/DDBJ whole genome shotgun (WGS) entry which is preliminary data.</text>
</comment>
<reference evidence="3 4" key="1">
    <citation type="submission" date="2021-01" db="EMBL/GenBank/DDBJ databases">
        <title>Belnapia mucosa sp. nov. and Belnapia arida sp. nov., isolated from the Tabernas Desert (Almeria, Spain).</title>
        <authorList>
            <person name="Molina-Menor E."/>
            <person name="Vidal-Verdu A."/>
            <person name="Calonge A."/>
            <person name="Satari L."/>
            <person name="Pereto J."/>
            <person name="Porcar M."/>
        </authorList>
    </citation>
    <scope>NUCLEOTIDE SEQUENCE [LARGE SCALE GENOMIC DNA]</scope>
    <source>
        <strain evidence="3 4">T18</strain>
    </source>
</reference>
<evidence type="ECO:0000256" key="1">
    <source>
        <dbReference type="ARBA" id="ARBA00006865"/>
    </source>
</evidence>
<dbReference type="SUPFAM" id="SSF49899">
    <property type="entry name" value="Concanavalin A-like lectins/glucanases"/>
    <property type="match status" value="1"/>
</dbReference>
<sequence length="187" mass="20221">MADFFESFDNSVGILNHTWGSVDTSKDGQVTLTGYSGIMQRPSGDSAGNGYGTYEFTLSMKGNQQGPAALLWPGNDEWPGTEMDVVEIHNGRAYGTAHHEKSDGGDGYRTVTYDGLDESKVHTYTLDWQPGKLTYAVDGEVYGTITKNVGEDFTHGGVDAVVGALNINPNTSITLYDVSYTASDNIW</sequence>
<dbReference type="PROSITE" id="PS51762">
    <property type="entry name" value="GH16_2"/>
    <property type="match status" value="1"/>
</dbReference>
<dbReference type="PANTHER" id="PTHR10963:SF60">
    <property type="entry name" value="GRAM-NEGATIVE BACTERIA-BINDING PROTEIN 1-RELATED"/>
    <property type="match status" value="1"/>
</dbReference>
<dbReference type="Proteomes" id="UP000660885">
    <property type="component" value="Unassembled WGS sequence"/>
</dbReference>
<dbReference type="Pfam" id="PF00722">
    <property type="entry name" value="Glyco_hydro_16"/>
    <property type="match status" value="1"/>
</dbReference>
<dbReference type="EMBL" id="JAETWB010000044">
    <property type="protein sequence ID" value="MBL6082007.1"/>
    <property type="molecule type" value="Genomic_DNA"/>
</dbReference>
<dbReference type="Gene3D" id="2.60.120.200">
    <property type="match status" value="1"/>
</dbReference>
<dbReference type="PANTHER" id="PTHR10963">
    <property type="entry name" value="GLYCOSYL HYDROLASE-RELATED"/>
    <property type="match status" value="1"/>
</dbReference>
<evidence type="ECO:0000313" key="3">
    <source>
        <dbReference type="EMBL" id="MBL6082007.1"/>
    </source>
</evidence>
<dbReference type="InterPro" id="IPR000757">
    <property type="entry name" value="Beta-glucanase-like"/>
</dbReference>
<name>A0ABS1UBD7_9PROT</name>
<gene>
    <name evidence="3" type="ORF">JMJ56_28920</name>
</gene>
<keyword evidence="4" id="KW-1185">Reference proteome</keyword>
<evidence type="ECO:0000313" key="4">
    <source>
        <dbReference type="Proteomes" id="UP000660885"/>
    </source>
</evidence>
<dbReference type="InterPro" id="IPR013320">
    <property type="entry name" value="ConA-like_dom_sf"/>
</dbReference>
<accession>A0ABS1UBD7</accession>
<dbReference type="InterPro" id="IPR050546">
    <property type="entry name" value="Glycosyl_Hydrlase_16"/>
</dbReference>
<comment type="similarity">
    <text evidence="1">Belongs to the glycosyl hydrolase 16 family.</text>
</comment>
<dbReference type="RefSeq" id="WP_202835220.1">
    <property type="nucleotide sequence ID" value="NZ_JAETWB010000044.1"/>
</dbReference>
<feature type="domain" description="GH16" evidence="2">
    <location>
        <begin position="1"/>
        <end position="187"/>
    </location>
</feature>